<evidence type="ECO:0000313" key="3">
    <source>
        <dbReference type="Proteomes" id="UP000028349"/>
    </source>
</evidence>
<accession>A0ABR4TYL1</accession>
<feature type="transmembrane region" description="Helical" evidence="1">
    <location>
        <begin position="42"/>
        <end position="61"/>
    </location>
</feature>
<keyword evidence="1" id="KW-0472">Membrane</keyword>
<name>A0ABR4TYL1_9FLAO</name>
<evidence type="ECO:0008006" key="4">
    <source>
        <dbReference type="Google" id="ProtNLM"/>
    </source>
</evidence>
<keyword evidence="3" id="KW-1185">Reference proteome</keyword>
<feature type="transmembrane region" description="Helical" evidence="1">
    <location>
        <begin position="143"/>
        <end position="163"/>
    </location>
</feature>
<dbReference type="NCBIfam" id="NF038065">
    <property type="entry name" value="Pr6Pr"/>
    <property type="match status" value="1"/>
</dbReference>
<proteinExistence type="predicted"/>
<evidence type="ECO:0000256" key="1">
    <source>
        <dbReference type="SAM" id="Phobius"/>
    </source>
</evidence>
<organism evidence="2 3">
    <name type="scientific">Kaistella antarctica</name>
    <dbReference type="NCBI Taxonomy" id="266748"/>
    <lineage>
        <taxon>Bacteria</taxon>
        <taxon>Pseudomonadati</taxon>
        <taxon>Bacteroidota</taxon>
        <taxon>Flavobacteriia</taxon>
        <taxon>Flavobacteriales</taxon>
        <taxon>Weeksellaceae</taxon>
        <taxon>Chryseobacterium group</taxon>
        <taxon>Kaistella</taxon>
    </lineage>
</organism>
<protein>
    <recommendedName>
        <fullName evidence="4">Pr6Pr family membrane protein</fullName>
    </recommendedName>
</protein>
<sequence>MNKSTSAKKTFQFIGFSLGWISVGAQFILMIQNRQADISETIIRFFSFFTILTNILVALFFTAKVCNLKGFFFNLFRSKGSLTAVTTFILIVGLVYQFILRKTWHPTGLQMIVDELLHTLIPLFMLGYWLMNVQKENLQMKPLFKWLLYPVVYLILIMTTGYFSHYYPYPFINRDQIGFDQVLYNSLFILIFTISIFLMLKIIGNYILNLKTKKL</sequence>
<feature type="transmembrane region" description="Helical" evidence="1">
    <location>
        <begin position="12"/>
        <end position="30"/>
    </location>
</feature>
<feature type="transmembrane region" description="Helical" evidence="1">
    <location>
        <begin position="82"/>
        <end position="99"/>
    </location>
</feature>
<gene>
    <name evidence="2" type="ORF">HY04_10880</name>
</gene>
<keyword evidence="1" id="KW-0812">Transmembrane</keyword>
<feature type="transmembrane region" description="Helical" evidence="1">
    <location>
        <begin position="111"/>
        <end position="131"/>
    </location>
</feature>
<dbReference type="EMBL" id="JPEP01000002">
    <property type="protein sequence ID" value="KEY18954.1"/>
    <property type="molecule type" value="Genomic_DNA"/>
</dbReference>
<reference evidence="2 3" key="1">
    <citation type="submission" date="2014-07" db="EMBL/GenBank/DDBJ databases">
        <authorList>
            <person name="Pisani N.G."/>
            <person name="Newman J.D."/>
        </authorList>
    </citation>
    <scope>NUCLEOTIDE SEQUENCE [LARGE SCALE GENOMIC DNA]</scope>
    <source>
        <strain evidence="2 3">LMG 24720</strain>
    </source>
</reference>
<feature type="transmembrane region" description="Helical" evidence="1">
    <location>
        <begin position="183"/>
        <end position="208"/>
    </location>
</feature>
<dbReference type="InterPro" id="IPR049713">
    <property type="entry name" value="Pr6Pr-like"/>
</dbReference>
<dbReference type="RefSeq" id="WP_034719651.1">
    <property type="nucleotide sequence ID" value="NZ_FOIX01000004.1"/>
</dbReference>
<evidence type="ECO:0000313" key="2">
    <source>
        <dbReference type="EMBL" id="KEY18954.1"/>
    </source>
</evidence>
<comment type="caution">
    <text evidence="2">The sequence shown here is derived from an EMBL/GenBank/DDBJ whole genome shotgun (WGS) entry which is preliminary data.</text>
</comment>
<dbReference type="Proteomes" id="UP000028349">
    <property type="component" value="Unassembled WGS sequence"/>
</dbReference>
<keyword evidence="1" id="KW-1133">Transmembrane helix</keyword>